<proteinExistence type="predicted"/>
<feature type="transmembrane region" description="Helical" evidence="1">
    <location>
        <begin position="22"/>
        <end position="45"/>
    </location>
</feature>
<evidence type="ECO:0000256" key="1">
    <source>
        <dbReference type="SAM" id="Phobius"/>
    </source>
</evidence>
<feature type="transmembrane region" description="Helical" evidence="1">
    <location>
        <begin position="57"/>
        <end position="77"/>
    </location>
</feature>
<keyword evidence="1" id="KW-0812">Transmembrane</keyword>
<dbReference type="EMBL" id="LHZU01000101">
    <property type="protein sequence ID" value="KXV60981.1"/>
    <property type="molecule type" value="Genomic_DNA"/>
</dbReference>
<evidence type="ECO:0000313" key="3">
    <source>
        <dbReference type="EMBL" id="KXV60981.1"/>
    </source>
</evidence>
<evidence type="ECO:0000313" key="2">
    <source>
        <dbReference type="EMBL" id="CEF40247.1"/>
    </source>
</evidence>
<dbReference type="Proteomes" id="UP000056109">
    <property type="component" value="Chromosome I"/>
</dbReference>
<reference evidence="2" key="2">
    <citation type="submission" date="2014-09" db="EMBL/GenBank/DDBJ databases">
        <authorList>
            <person name="Magalhaes I.L.F."/>
            <person name="Oliveira U."/>
            <person name="Santos F.R."/>
            <person name="Vidigal T.H.D.A."/>
            <person name="Brescovit A.D."/>
            <person name="Santos A.J."/>
        </authorList>
    </citation>
    <scope>NUCLEOTIDE SEQUENCE</scope>
    <source>
        <strain evidence="2">108B</strain>
    </source>
</reference>
<reference evidence="3 5" key="3">
    <citation type="submission" date="2015-06" db="EMBL/GenBank/DDBJ databases">
        <title>Improved classification and identification of acetic acid bacteria using matrix-assisted laser desorption/ionization time-of-flight mass spectrometry; Gluconobacter nephelii and Gluconobacter uchimurae are later heterotypic synonyms of Gluconobacter japonicus and Gluconobacter oxydans, respectively.</title>
        <authorList>
            <person name="Li L."/>
            <person name="Cleenwerck I."/>
            <person name="De Vuyst L."/>
            <person name="Vandamme P."/>
        </authorList>
    </citation>
    <scope>NUCLEOTIDE SEQUENCE [LARGE SCALE GENOMIC DNA]</scope>
    <source>
        <strain evidence="3 5">LMG 23690</strain>
    </source>
</reference>
<evidence type="ECO:0000313" key="4">
    <source>
        <dbReference type="Proteomes" id="UP000056109"/>
    </source>
</evidence>
<dbReference type="RefSeq" id="WP_058987224.1">
    <property type="nucleotide sequence ID" value="NZ_JAIMFQ010000003.1"/>
</dbReference>
<protein>
    <submittedName>
        <fullName evidence="2">Uncharacterized protein</fullName>
    </submittedName>
</protein>
<dbReference type="AlphaFoldDB" id="A0A0U5EUT2"/>
<reference evidence="4" key="1">
    <citation type="submission" date="2014-09" db="EMBL/GenBank/DDBJ databases">
        <authorList>
            <person name="Illeghems K.G."/>
        </authorList>
    </citation>
    <scope>NUCLEOTIDE SEQUENCE [LARGE SCALE GENOMIC DNA]</scope>
    <source>
        <strain evidence="4">108B</strain>
    </source>
</reference>
<name>A0A0U5EUT2_9PROT</name>
<feature type="transmembrane region" description="Helical" evidence="1">
    <location>
        <begin position="83"/>
        <end position="104"/>
    </location>
</feature>
<keyword evidence="1" id="KW-1133">Transmembrane helix</keyword>
<dbReference type="KEGG" id="asz:ASN_845"/>
<keyword evidence="4" id="KW-1185">Reference proteome</keyword>
<keyword evidence="1" id="KW-0472">Membrane</keyword>
<gene>
    <name evidence="3" type="ORF">AD948_03295</name>
    <name evidence="2" type="ORF">ASN_845</name>
</gene>
<dbReference type="EMBL" id="LN606600">
    <property type="protein sequence ID" value="CEF40247.1"/>
    <property type="molecule type" value="Genomic_DNA"/>
</dbReference>
<dbReference type="OrthoDB" id="7509319at2"/>
<dbReference type="Proteomes" id="UP000075360">
    <property type="component" value="Unassembled WGS sequence"/>
</dbReference>
<accession>A0A0U5EUT2</accession>
<sequence>MNTQASFSKPEPLSSRNWFPKVSAAVVAGGLLTFGIMGVVGLLCHSDASPRTLSAQFLLWLVALVWCVLLSVCFLFRSGRQAWAVLAVANVLVWGLFFAIRGLVS</sequence>
<dbReference type="GeneID" id="34781992"/>
<dbReference type="PATRIC" id="fig|446692.3.peg.833"/>
<organism evidence="2 4">
    <name type="scientific">Acetobacter senegalensis</name>
    <dbReference type="NCBI Taxonomy" id="446692"/>
    <lineage>
        <taxon>Bacteria</taxon>
        <taxon>Pseudomonadati</taxon>
        <taxon>Pseudomonadota</taxon>
        <taxon>Alphaproteobacteria</taxon>
        <taxon>Acetobacterales</taxon>
        <taxon>Acetobacteraceae</taxon>
        <taxon>Acetobacter</taxon>
    </lineage>
</organism>
<evidence type="ECO:0000313" key="5">
    <source>
        <dbReference type="Proteomes" id="UP000075360"/>
    </source>
</evidence>